<dbReference type="EMBL" id="QXFZ01001180">
    <property type="protein sequence ID" value="KAE9095276.1"/>
    <property type="molecule type" value="Genomic_DNA"/>
</dbReference>
<accession>A0A6A3JNK7</accession>
<evidence type="ECO:0000313" key="4">
    <source>
        <dbReference type="Proteomes" id="UP000441208"/>
    </source>
</evidence>
<dbReference type="Proteomes" id="UP000441208">
    <property type="component" value="Unassembled WGS sequence"/>
</dbReference>
<sequence length="115" mass="12798">MNNSRPSVWSQMQRHELPSGLTKCCLPTLIKQTDLAGSERMKKKLTEAGSTRANEACYIKQSLTFLEQDSPGDREEINESEKELFDRFKSVGGADSGVEALRGDGPGRRARTPRL</sequence>
<feature type="region of interest" description="Disordered" evidence="1">
    <location>
        <begin position="94"/>
        <end position="115"/>
    </location>
</feature>
<evidence type="ECO:0000313" key="5">
    <source>
        <dbReference type="Proteomes" id="UP000460718"/>
    </source>
</evidence>
<comment type="caution">
    <text evidence="2">The sequence shown here is derived from an EMBL/GenBank/DDBJ whole genome shotgun (WGS) entry which is preliminary data.</text>
</comment>
<evidence type="ECO:0000313" key="2">
    <source>
        <dbReference type="EMBL" id="KAE8996826.1"/>
    </source>
</evidence>
<dbReference type="Proteomes" id="UP000460718">
    <property type="component" value="Unassembled WGS sequence"/>
</dbReference>
<evidence type="ECO:0000256" key="1">
    <source>
        <dbReference type="SAM" id="MobiDB-lite"/>
    </source>
</evidence>
<dbReference type="EMBL" id="QXFW01001086">
    <property type="protein sequence ID" value="KAE8996826.1"/>
    <property type="molecule type" value="Genomic_DNA"/>
</dbReference>
<protein>
    <submittedName>
        <fullName evidence="2">Uncharacterized protein</fullName>
    </submittedName>
</protein>
<gene>
    <name evidence="3" type="ORF">PF007_g17432</name>
    <name evidence="2" type="ORF">PF011_g15747</name>
</gene>
<dbReference type="AlphaFoldDB" id="A0A6A3JNK7"/>
<proteinExistence type="predicted"/>
<organism evidence="2 5">
    <name type="scientific">Phytophthora fragariae</name>
    <dbReference type="NCBI Taxonomy" id="53985"/>
    <lineage>
        <taxon>Eukaryota</taxon>
        <taxon>Sar</taxon>
        <taxon>Stramenopiles</taxon>
        <taxon>Oomycota</taxon>
        <taxon>Peronosporomycetes</taxon>
        <taxon>Peronosporales</taxon>
        <taxon>Peronosporaceae</taxon>
        <taxon>Phytophthora</taxon>
    </lineage>
</organism>
<name>A0A6A3JNK7_9STRA</name>
<reference evidence="2 5" key="1">
    <citation type="submission" date="2018-09" db="EMBL/GenBank/DDBJ databases">
        <title>Genomic investigation of the strawberry pathogen Phytophthora fragariae indicates pathogenicity is determined by transcriptional variation in three key races.</title>
        <authorList>
            <person name="Adams T.M."/>
            <person name="Armitage A.D."/>
            <person name="Sobczyk M.K."/>
            <person name="Bates H.J."/>
            <person name="Dunwell J.M."/>
            <person name="Nellist C.F."/>
            <person name="Harrison R.J."/>
        </authorList>
    </citation>
    <scope>NUCLEOTIDE SEQUENCE [LARGE SCALE GENOMIC DNA]</scope>
    <source>
        <strain evidence="3 4">NOV-71</strain>
        <strain evidence="2 5">SCRP245</strain>
    </source>
</reference>
<evidence type="ECO:0000313" key="3">
    <source>
        <dbReference type="EMBL" id="KAE9095276.1"/>
    </source>
</evidence>